<keyword evidence="4" id="KW-1133">Transmembrane helix</keyword>
<dbReference type="EMBL" id="JNHN01000163">
    <property type="protein sequence ID" value="KDS51978.1"/>
    <property type="molecule type" value="Genomic_DNA"/>
</dbReference>
<keyword evidence="4" id="KW-0472">Membrane</keyword>
<comment type="caution">
    <text evidence="6">The sequence shown here is derived from an EMBL/GenBank/DDBJ whole genome shotgun (WGS) entry which is preliminary data.</text>
</comment>
<dbReference type="Proteomes" id="UP000028013">
    <property type="component" value="Unassembled WGS sequence"/>
</dbReference>
<sequence>MYIDGKEIKNDINSIDLEMKRLQRDIKEMTRGSEEYNRTMAKIQHLQGILKRHRQEIKGITTETKKATVSIGSMVDWFNRFGGVILSVIGFLTGFTLALRAIRDERNKLEESQAGLKALTGLDDDSIAWLTGQAKTLSTTMTKEGLRVRQSAAEILDAFMLVGSAKPELLGDKEALKAVTEEAMRLQAAAKDITLNEAVDSLTLSLNQYGAAADQAGRFTNVLAAGSQAGSANIASQAKAIRNAGTAAASANVPIEQTVALIETLAYRGIKDEVAGTGLKKFFLVLQTGADETNPKIVGLDKALENLKNKNMDAGAIKKMFGEEGYNTASVILQNTEMVKDFTAAVTGTNVAYEQAAINSDTAQAKLEQARNKMKLAAIDLGEKLNPALTVSTNMLTNVLKYLPGLIDWCNKWGGTVLYVASCIAVYTLRTKAATIASKAWNAITKTATALQLAYGIAVNTVSGYTVTSFTQLRRLSTLLAGHNILLKTVRVSTYLFAGAMQVLQGRVDLAAKSMRAAWTVMKLSPVGWLSTALFAGGAAFVYLYRRAHEYMNVQKATNLLQEEAVKSTADQRKELDALWLVAQNNNNAMKVRKEAMEKINKIAPDYLGDITLETINTQKAVDAKARYVELLQKEAMLKGASTHIEEESKKLVEYQAALDKALSGQKKAREGATYAQTGFTAYDATVEQLKFDIAHTKEAIKSYMTIYEQINNELYSPIKEVRTIESVTKELNNAKAVLDKLKSTNTEYFSSGELIAYNAQLKKASSAVVRLSGELERLKEIEKNGKGINGSSGDSESEEERKKRVNKELEKIESEHLAKQTLLKQHYLSNDKMTQEEYLQLLSDLEIKYLNEKLKIAGLEPEKREEINNLILDKQLKLKEKIRDILSGIDRYADDEKQKQLNKLDAQERSELLTLKQGQERKLMSEEEYQQAVLDIRKKYQKEREKIQGKESKKEQEYYNERLKNVISDAYKSKEGNPLNFKGYFSSLYEEMQNAQEELELDPENSPLVDYLGGLENEAEQKLKDIIGLLQETSTEIGNALGNLMTGNQEGFRDSLRSILQTMLSFVEKEMILAIGSVTIKSFLLNPIGALASVGKILAIKAAFATAKTAIGNFYTGGYTGPGDWDQPQGIVHSNEFVANRFAVANPNLRPIFDAIDVAQRSGNVGNLTAEDIAAVTGSGKSTRTVPAKAPAASATTTTNDPAMVAMLIECTRVLRKLKNRLDDPLVAETYVTGKRGINQAQKEYQKLNNNKSRNKQ</sequence>
<keyword evidence="1" id="KW-1188">Viral release from host cell</keyword>
<feature type="domain" description="Phage tail tape measure protein" evidence="5">
    <location>
        <begin position="134"/>
        <end position="322"/>
    </location>
</feature>
<dbReference type="Pfam" id="PF10145">
    <property type="entry name" value="PhageMin_Tail"/>
    <property type="match status" value="1"/>
</dbReference>
<reference evidence="6 7" key="1">
    <citation type="submission" date="2014-04" db="EMBL/GenBank/DDBJ databases">
        <authorList>
            <person name="Sears C."/>
            <person name="Carroll K."/>
            <person name="Sack B.R."/>
            <person name="Qadri F."/>
            <person name="Myers L.L."/>
            <person name="Chung G.-T."/>
            <person name="Escheverria P."/>
            <person name="Fraser C.M."/>
            <person name="Sadzewicz L."/>
            <person name="Shefchek K.A."/>
            <person name="Tallon L."/>
            <person name="Das S.P."/>
            <person name="Daugherty S."/>
            <person name="Mongodin E.F."/>
        </authorList>
    </citation>
    <scope>NUCLEOTIDE SEQUENCE [LARGE SCALE GENOMIC DNA]</scope>
    <source>
        <strain evidence="6 7">3978 T3 ii</strain>
    </source>
</reference>
<feature type="coiled-coil region" evidence="2">
    <location>
        <begin position="5"/>
        <end position="39"/>
    </location>
</feature>
<evidence type="ECO:0000256" key="4">
    <source>
        <dbReference type="SAM" id="Phobius"/>
    </source>
</evidence>
<evidence type="ECO:0000256" key="2">
    <source>
        <dbReference type="SAM" id="Coils"/>
    </source>
</evidence>
<gene>
    <name evidence="6" type="ORF">M094_0227</name>
</gene>
<proteinExistence type="predicted"/>
<evidence type="ECO:0000256" key="1">
    <source>
        <dbReference type="ARBA" id="ARBA00022612"/>
    </source>
</evidence>
<protein>
    <submittedName>
        <fullName evidence="6">Phage tail tape measure protein, TP901 family, core region</fullName>
    </submittedName>
</protein>
<dbReference type="InterPro" id="IPR010090">
    <property type="entry name" value="Phage_tape_meas"/>
</dbReference>
<feature type="coiled-coil region" evidence="2">
    <location>
        <begin position="927"/>
        <end position="958"/>
    </location>
</feature>
<evidence type="ECO:0000256" key="3">
    <source>
        <dbReference type="SAM" id="MobiDB-lite"/>
    </source>
</evidence>
<dbReference type="PANTHER" id="PTHR37813">
    <property type="entry name" value="FELS-2 PROPHAGE PROTEIN"/>
    <property type="match status" value="1"/>
</dbReference>
<keyword evidence="4" id="KW-0812">Transmembrane</keyword>
<dbReference type="PANTHER" id="PTHR37813:SF1">
    <property type="entry name" value="FELS-2 PROPHAGE PROTEIN"/>
    <property type="match status" value="1"/>
</dbReference>
<feature type="coiled-coil region" evidence="2">
    <location>
        <begin position="353"/>
        <end position="380"/>
    </location>
</feature>
<evidence type="ECO:0000313" key="6">
    <source>
        <dbReference type="EMBL" id="KDS51978.1"/>
    </source>
</evidence>
<accession>A0A078S4P4</accession>
<dbReference type="NCBIfam" id="TIGR01760">
    <property type="entry name" value="tape_meas_TP901"/>
    <property type="match status" value="1"/>
</dbReference>
<organism evidence="6 7">
    <name type="scientific">Bacteroides uniformis str. 3978 T3 ii</name>
    <dbReference type="NCBI Taxonomy" id="1339349"/>
    <lineage>
        <taxon>Bacteria</taxon>
        <taxon>Pseudomonadati</taxon>
        <taxon>Bacteroidota</taxon>
        <taxon>Bacteroidia</taxon>
        <taxon>Bacteroidales</taxon>
        <taxon>Bacteroidaceae</taxon>
        <taxon>Bacteroides</taxon>
    </lineage>
</organism>
<feature type="transmembrane region" description="Helical" evidence="4">
    <location>
        <begin position="81"/>
        <end position="102"/>
    </location>
</feature>
<dbReference type="AlphaFoldDB" id="A0A078S4P4"/>
<evidence type="ECO:0000313" key="7">
    <source>
        <dbReference type="Proteomes" id="UP000028013"/>
    </source>
</evidence>
<name>A0A078S4P4_BACUN</name>
<evidence type="ECO:0000259" key="5">
    <source>
        <dbReference type="Pfam" id="PF10145"/>
    </source>
</evidence>
<dbReference type="PATRIC" id="fig|1339349.3.peg.1500"/>
<feature type="region of interest" description="Disordered" evidence="3">
    <location>
        <begin position="784"/>
        <end position="805"/>
    </location>
</feature>
<keyword evidence="2" id="KW-0175">Coiled coil</keyword>